<comment type="caution">
    <text evidence="2">The sequence shown here is derived from an EMBL/GenBank/DDBJ whole genome shotgun (WGS) entry which is preliminary data.</text>
</comment>
<dbReference type="Proteomes" id="UP000034112">
    <property type="component" value="Unassembled WGS sequence"/>
</dbReference>
<sequence length="128" mass="13578">MILNRSYLSFLGLMAMETVATALQINIYSDHNCQNFIGSFFPGNCDALPQPNGGIGSWLIVCQNNFNDNCESITFFSSNGGGCADQHAVGALGCSCNADPTSNDSGRCQSTVGLGAHFWGERSIDSPN</sequence>
<feature type="chain" id="PRO_5002531200" description="Cyanovirin-N domain-containing protein" evidence="1">
    <location>
        <begin position="23"/>
        <end position="128"/>
    </location>
</feature>
<organism evidence="2 3">
    <name type="scientific">Trichoderma harzianum</name>
    <name type="common">Hypocrea lixii</name>
    <dbReference type="NCBI Taxonomy" id="5544"/>
    <lineage>
        <taxon>Eukaryota</taxon>
        <taxon>Fungi</taxon>
        <taxon>Dikarya</taxon>
        <taxon>Ascomycota</taxon>
        <taxon>Pezizomycotina</taxon>
        <taxon>Sordariomycetes</taxon>
        <taxon>Hypocreomycetidae</taxon>
        <taxon>Hypocreales</taxon>
        <taxon>Hypocreaceae</taxon>
        <taxon>Trichoderma</taxon>
    </lineage>
</organism>
<dbReference type="EMBL" id="JOKZ01000006">
    <property type="protein sequence ID" value="KKP07499.1"/>
    <property type="molecule type" value="Genomic_DNA"/>
</dbReference>
<keyword evidence="1" id="KW-0732">Signal</keyword>
<evidence type="ECO:0000256" key="1">
    <source>
        <dbReference type="SAM" id="SignalP"/>
    </source>
</evidence>
<dbReference type="AlphaFoldDB" id="A0A0G0ASM4"/>
<reference evidence="3" key="1">
    <citation type="journal article" date="2015" name="Genome Announc.">
        <title>Draft whole-genome sequence of the biocontrol agent Trichoderma harzianum T6776.</title>
        <authorList>
            <person name="Baroncelli R."/>
            <person name="Piaggeschi G."/>
            <person name="Fiorini L."/>
            <person name="Bertolini E."/>
            <person name="Zapparata A."/>
            <person name="Pe M.E."/>
            <person name="Sarrocco S."/>
            <person name="Vannacci G."/>
        </authorList>
    </citation>
    <scope>NUCLEOTIDE SEQUENCE [LARGE SCALE GENOMIC DNA]</scope>
    <source>
        <strain evidence="3">T6776</strain>
    </source>
</reference>
<name>A0A0G0ASM4_TRIHA</name>
<evidence type="ECO:0000313" key="2">
    <source>
        <dbReference type="EMBL" id="KKP07499.1"/>
    </source>
</evidence>
<evidence type="ECO:0008006" key="4">
    <source>
        <dbReference type="Google" id="ProtNLM"/>
    </source>
</evidence>
<dbReference type="OrthoDB" id="4874932at2759"/>
<gene>
    <name evidence="2" type="ORF">THAR02_00420</name>
</gene>
<accession>A0A0G0ASM4</accession>
<feature type="signal peptide" evidence="1">
    <location>
        <begin position="1"/>
        <end position="22"/>
    </location>
</feature>
<protein>
    <recommendedName>
        <fullName evidence="4">Cyanovirin-N domain-containing protein</fullName>
    </recommendedName>
</protein>
<proteinExistence type="predicted"/>
<evidence type="ECO:0000313" key="3">
    <source>
        <dbReference type="Proteomes" id="UP000034112"/>
    </source>
</evidence>